<reference evidence="1 2" key="1">
    <citation type="journal article" date="2018" name="Mol. Plant">
        <title>The genome of Artemisia annua provides insight into the evolution of Asteraceae family and artemisinin biosynthesis.</title>
        <authorList>
            <person name="Shen Q."/>
            <person name="Zhang L."/>
            <person name="Liao Z."/>
            <person name="Wang S."/>
            <person name="Yan T."/>
            <person name="Shi P."/>
            <person name="Liu M."/>
            <person name="Fu X."/>
            <person name="Pan Q."/>
            <person name="Wang Y."/>
            <person name="Lv Z."/>
            <person name="Lu X."/>
            <person name="Zhang F."/>
            <person name="Jiang W."/>
            <person name="Ma Y."/>
            <person name="Chen M."/>
            <person name="Hao X."/>
            <person name="Li L."/>
            <person name="Tang Y."/>
            <person name="Lv G."/>
            <person name="Zhou Y."/>
            <person name="Sun X."/>
            <person name="Brodelius P.E."/>
            <person name="Rose J.K.C."/>
            <person name="Tang K."/>
        </authorList>
    </citation>
    <scope>NUCLEOTIDE SEQUENCE [LARGE SCALE GENOMIC DNA]</scope>
    <source>
        <strain evidence="2">cv. Huhao1</strain>
        <tissue evidence="1">Leaf</tissue>
    </source>
</reference>
<sequence length="304" mass="35054">MQSWMEQVSSPLPFTIEEIKKLNNWSVTFEEALALFNVDSSRLKLKLREYGISAWKGPNGSLVSWVDGDYDITIYLKGMQKRFVVKATHSFEDVIHMLEKQLNLSPGCYKLTTKHLIRRVGKVRVMTARDWDYAVWLSKMRGYIVILHLEVLAPGQTADGGNSTKRITKQRILSLNNGSVTFEQARASFNVDLSTFKARLEQLNIFVWKEVDGSLVRIHGGDYKLNVIIKDSGLSWAVRGTTAFEDFSRMLEKKLECHLDFMHGCEWHFAVSLAKLRGYCVILYLKLYGEDAHDKRRIKKRKRA</sequence>
<protein>
    <submittedName>
        <fullName evidence="1">Uncharacterized protein</fullName>
    </submittedName>
</protein>
<name>A0A2U1PI15_ARTAN</name>
<organism evidence="1 2">
    <name type="scientific">Artemisia annua</name>
    <name type="common">Sweet wormwood</name>
    <dbReference type="NCBI Taxonomy" id="35608"/>
    <lineage>
        <taxon>Eukaryota</taxon>
        <taxon>Viridiplantae</taxon>
        <taxon>Streptophyta</taxon>
        <taxon>Embryophyta</taxon>
        <taxon>Tracheophyta</taxon>
        <taxon>Spermatophyta</taxon>
        <taxon>Magnoliopsida</taxon>
        <taxon>eudicotyledons</taxon>
        <taxon>Gunneridae</taxon>
        <taxon>Pentapetalae</taxon>
        <taxon>asterids</taxon>
        <taxon>campanulids</taxon>
        <taxon>Asterales</taxon>
        <taxon>Asteraceae</taxon>
        <taxon>Asteroideae</taxon>
        <taxon>Anthemideae</taxon>
        <taxon>Artemisiinae</taxon>
        <taxon>Artemisia</taxon>
    </lineage>
</organism>
<accession>A0A2U1PI15</accession>
<dbReference type="EMBL" id="PKPP01001124">
    <property type="protein sequence ID" value="PWA85408.1"/>
    <property type="molecule type" value="Genomic_DNA"/>
</dbReference>
<dbReference type="Proteomes" id="UP000245207">
    <property type="component" value="Unassembled WGS sequence"/>
</dbReference>
<keyword evidence="2" id="KW-1185">Reference proteome</keyword>
<gene>
    <name evidence="1" type="ORF">CTI12_AA150280</name>
</gene>
<comment type="caution">
    <text evidence="1">The sequence shown here is derived from an EMBL/GenBank/DDBJ whole genome shotgun (WGS) entry which is preliminary data.</text>
</comment>
<proteinExistence type="predicted"/>
<dbReference type="AlphaFoldDB" id="A0A2U1PI15"/>
<evidence type="ECO:0000313" key="1">
    <source>
        <dbReference type="EMBL" id="PWA85408.1"/>
    </source>
</evidence>
<evidence type="ECO:0000313" key="2">
    <source>
        <dbReference type="Proteomes" id="UP000245207"/>
    </source>
</evidence>